<gene>
    <name evidence="1" type="ORF">BD410DRAFT_790148</name>
</gene>
<dbReference type="VEuPathDB" id="FungiDB:BD410DRAFT_790148"/>
<dbReference type="AlphaFoldDB" id="A0A4Y7Q1B0"/>
<accession>A0A4Y7Q1B0</accession>
<protein>
    <submittedName>
        <fullName evidence="1">Uncharacterized protein</fullName>
    </submittedName>
</protein>
<proteinExistence type="predicted"/>
<organism evidence="1 2">
    <name type="scientific">Rickenella mellea</name>
    <dbReference type="NCBI Taxonomy" id="50990"/>
    <lineage>
        <taxon>Eukaryota</taxon>
        <taxon>Fungi</taxon>
        <taxon>Dikarya</taxon>
        <taxon>Basidiomycota</taxon>
        <taxon>Agaricomycotina</taxon>
        <taxon>Agaricomycetes</taxon>
        <taxon>Hymenochaetales</taxon>
        <taxon>Rickenellaceae</taxon>
        <taxon>Rickenella</taxon>
    </lineage>
</organism>
<name>A0A4Y7Q1B0_9AGAM</name>
<sequence length="70" mass="7564">MSKTFPNDGWQVSTACLAYSGTPPIIPFVLSFSTQALIAPVKKLGLNLCYRSNLLGLPIASADLRQNCFC</sequence>
<evidence type="ECO:0000313" key="2">
    <source>
        <dbReference type="Proteomes" id="UP000294933"/>
    </source>
</evidence>
<dbReference type="Proteomes" id="UP000294933">
    <property type="component" value="Unassembled WGS sequence"/>
</dbReference>
<reference evidence="1 2" key="1">
    <citation type="submission" date="2018-06" db="EMBL/GenBank/DDBJ databases">
        <title>A transcriptomic atlas of mushroom development highlights an independent origin of complex multicellularity.</title>
        <authorList>
            <consortium name="DOE Joint Genome Institute"/>
            <person name="Krizsan K."/>
            <person name="Almasi E."/>
            <person name="Merenyi Z."/>
            <person name="Sahu N."/>
            <person name="Viragh M."/>
            <person name="Koszo T."/>
            <person name="Mondo S."/>
            <person name="Kiss B."/>
            <person name="Balint B."/>
            <person name="Kues U."/>
            <person name="Barry K."/>
            <person name="Hegedus J.C."/>
            <person name="Henrissat B."/>
            <person name="Johnson J."/>
            <person name="Lipzen A."/>
            <person name="Ohm R."/>
            <person name="Nagy I."/>
            <person name="Pangilinan J."/>
            <person name="Yan J."/>
            <person name="Xiong Y."/>
            <person name="Grigoriev I.V."/>
            <person name="Hibbett D.S."/>
            <person name="Nagy L.G."/>
        </authorList>
    </citation>
    <scope>NUCLEOTIDE SEQUENCE [LARGE SCALE GENOMIC DNA]</scope>
    <source>
        <strain evidence="1 2">SZMC22713</strain>
    </source>
</reference>
<evidence type="ECO:0000313" key="1">
    <source>
        <dbReference type="EMBL" id="TDL21096.1"/>
    </source>
</evidence>
<dbReference type="EMBL" id="ML170183">
    <property type="protein sequence ID" value="TDL21096.1"/>
    <property type="molecule type" value="Genomic_DNA"/>
</dbReference>
<keyword evidence="2" id="KW-1185">Reference proteome</keyword>